<dbReference type="GO" id="GO:0046872">
    <property type="term" value="F:metal ion binding"/>
    <property type="evidence" value="ECO:0007669"/>
    <property type="project" value="UniProtKB-KW"/>
</dbReference>
<dbReference type="Pfam" id="PF07727">
    <property type="entry name" value="RVT_2"/>
    <property type="match status" value="1"/>
</dbReference>
<feature type="compositionally biased region" description="Basic residues" evidence="3">
    <location>
        <begin position="1279"/>
        <end position="1289"/>
    </location>
</feature>
<dbReference type="GO" id="GO:0003676">
    <property type="term" value="F:nucleic acid binding"/>
    <property type="evidence" value="ECO:0007669"/>
    <property type="project" value="InterPro"/>
</dbReference>
<evidence type="ECO:0000256" key="1">
    <source>
        <dbReference type="ARBA" id="ARBA00022723"/>
    </source>
</evidence>
<dbReference type="Gene3D" id="3.30.420.10">
    <property type="entry name" value="Ribonuclease H-like superfamily/Ribonuclease H"/>
    <property type="match status" value="1"/>
</dbReference>
<name>A0A6L2LDQ8_TANCI</name>
<keyword evidence="2" id="KW-0378">Hydrolase</keyword>
<dbReference type="PROSITE" id="PS50994">
    <property type="entry name" value="INTEGRASE"/>
    <property type="match status" value="1"/>
</dbReference>
<comment type="caution">
    <text evidence="5">The sequence shown here is derived from an EMBL/GenBank/DDBJ whole genome shotgun (WGS) entry which is preliminary data.</text>
</comment>
<dbReference type="InterPro" id="IPR036397">
    <property type="entry name" value="RNaseH_sf"/>
</dbReference>
<organism evidence="5">
    <name type="scientific">Tanacetum cinerariifolium</name>
    <name type="common">Dalmatian daisy</name>
    <name type="synonym">Chrysanthemum cinerariifolium</name>
    <dbReference type="NCBI Taxonomy" id="118510"/>
    <lineage>
        <taxon>Eukaryota</taxon>
        <taxon>Viridiplantae</taxon>
        <taxon>Streptophyta</taxon>
        <taxon>Embryophyta</taxon>
        <taxon>Tracheophyta</taxon>
        <taxon>Spermatophyta</taxon>
        <taxon>Magnoliopsida</taxon>
        <taxon>eudicotyledons</taxon>
        <taxon>Gunneridae</taxon>
        <taxon>Pentapetalae</taxon>
        <taxon>asterids</taxon>
        <taxon>campanulids</taxon>
        <taxon>Asterales</taxon>
        <taxon>Asteraceae</taxon>
        <taxon>Asteroideae</taxon>
        <taxon>Anthemideae</taxon>
        <taxon>Anthemidinae</taxon>
        <taxon>Tanacetum</taxon>
    </lineage>
</organism>
<dbReference type="GO" id="GO:0016787">
    <property type="term" value="F:hydrolase activity"/>
    <property type="evidence" value="ECO:0007669"/>
    <property type="project" value="UniProtKB-KW"/>
</dbReference>
<evidence type="ECO:0000256" key="2">
    <source>
        <dbReference type="ARBA" id="ARBA00022801"/>
    </source>
</evidence>
<dbReference type="EMBL" id="BKCJ010003982">
    <property type="protein sequence ID" value="GEU58324.1"/>
    <property type="molecule type" value="Genomic_DNA"/>
</dbReference>
<gene>
    <name evidence="5" type="ORF">Tci_030302</name>
</gene>
<evidence type="ECO:0000313" key="5">
    <source>
        <dbReference type="EMBL" id="GEU58324.1"/>
    </source>
</evidence>
<protein>
    <recommendedName>
        <fullName evidence="4">Integrase catalytic domain-containing protein</fullName>
    </recommendedName>
</protein>
<accession>A0A6L2LDQ8</accession>
<evidence type="ECO:0000256" key="3">
    <source>
        <dbReference type="SAM" id="MobiDB-lite"/>
    </source>
</evidence>
<dbReference type="SUPFAM" id="SSF53098">
    <property type="entry name" value="Ribonuclease H-like"/>
    <property type="match status" value="1"/>
</dbReference>
<dbReference type="InterPro" id="IPR013103">
    <property type="entry name" value="RVT_2"/>
</dbReference>
<dbReference type="GO" id="GO:0015074">
    <property type="term" value="P:DNA integration"/>
    <property type="evidence" value="ECO:0007669"/>
    <property type="project" value="InterPro"/>
</dbReference>
<feature type="region of interest" description="Disordered" evidence="3">
    <location>
        <begin position="1242"/>
        <end position="1289"/>
    </location>
</feature>
<reference evidence="5" key="1">
    <citation type="journal article" date="2019" name="Sci. Rep.">
        <title>Draft genome of Tanacetum cinerariifolium, the natural source of mosquito coil.</title>
        <authorList>
            <person name="Yamashiro T."/>
            <person name="Shiraishi A."/>
            <person name="Satake H."/>
            <person name="Nakayama K."/>
        </authorList>
    </citation>
    <scope>NUCLEOTIDE SEQUENCE</scope>
</reference>
<proteinExistence type="predicted"/>
<feature type="compositionally biased region" description="Basic residues" evidence="3">
    <location>
        <begin position="1242"/>
        <end position="1254"/>
    </location>
</feature>
<dbReference type="InterPro" id="IPR012337">
    <property type="entry name" value="RNaseH-like_sf"/>
</dbReference>
<feature type="compositionally biased region" description="Basic and acidic residues" evidence="3">
    <location>
        <begin position="1255"/>
        <end position="1278"/>
    </location>
</feature>
<dbReference type="Pfam" id="PF00665">
    <property type="entry name" value="rve"/>
    <property type="match status" value="1"/>
</dbReference>
<dbReference type="PANTHER" id="PTHR42648">
    <property type="entry name" value="TRANSPOSASE, PUTATIVE-RELATED"/>
    <property type="match status" value="1"/>
</dbReference>
<dbReference type="PANTHER" id="PTHR42648:SF18">
    <property type="entry name" value="RETROTRANSPOSON, UNCLASSIFIED-LIKE PROTEIN"/>
    <property type="match status" value="1"/>
</dbReference>
<dbReference type="InterPro" id="IPR039537">
    <property type="entry name" value="Retrotran_Ty1/copia-like"/>
</dbReference>
<evidence type="ECO:0000259" key="4">
    <source>
        <dbReference type="PROSITE" id="PS50994"/>
    </source>
</evidence>
<feature type="compositionally biased region" description="Low complexity" evidence="3">
    <location>
        <begin position="1350"/>
        <end position="1373"/>
    </location>
</feature>
<feature type="region of interest" description="Disordered" evidence="3">
    <location>
        <begin position="921"/>
        <end position="940"/>
    </location>
</feature>
<keyword evidence="1" id="KW-0479">Metal-binding</keyword>
<dbReference type="InterPro" id="IPR001584">
    <property type="entry name" value="Integrase_cat-core"/>
</dbReference>
<feature type="region of interest" description="Disordered" evidence="3">
    <location>
        <begin position="1340"/>
        <end position="1386"/>
    </location>
</feature>
<sequence>MKIFTIDGQACPLTRITPKKIAHFKEITPKSAETPKPDITVYSRRPKQIKSVGLSKKAKIVESKIANNSEHTHLWGSNAIDVPSSSSLVNDSDMLKTYLVCLLSKASKTKSWLWHRRLSHLNFACALGKSKKSSHQPNVEDTNQEKLYLLHMDLCGPMHVESINGKKYILVIVDDYSRFTWVKFLRSKDEAPDALIKCIKNIQFRLNATVRNVRTDNGTEFVNQTLRDFYENVSIPHQTCVACTPQKNGVVRRRNRTLVEAARTILGLVPNIIPQQPCNPPKRDDWDTLFQPLFDEYFNPPTIAVFTVPVVVAPRAVEIADSPVSTSIDQDAPSSSIPSTQDLKHSLIISQDVEESPKTPLFHDDPLHEFLHKDSTSQGSSSNVRPFYTPFKLIGRWTKDHPIANMIDKVMLIKLKWIHNVKTDEFGGVLKNKARLVSQGFRKEKGIDFEESFTSVARIEATRIFVANFANKNMMIFQKDVKIAFLIGELKEEVYVSQLEGFVDQEYPSHVYKLKKALYGHKQAPCASDSVDTPMVEKNKLNEDLQGIPVDATLYHGMIRSLMYLTSSRPDLIYAVSLCARYQAKPTENHLNTVKHIFRYLKRTINMGLGYSKDTDMSLTAYSVTDHVAWQDTRCSTSGSAQFLGDKLVSWSSKKQKSTAMSSPEEYQLADIFTKPLPRERFNLLIEKLEFKPGAFVSFCLLFKIVTRLFFKVEKVQQYCTASGFATVVVCHGGLATVAVCPWRTKNSFAYDPNPNSFDDSQNLSNYPPQPQYQTYSYELCGNDAHYGYDCPPQVPFVYNQDPCFNQDFDNNFSQTSPSFTQQYLCCENCRGPHETFQCQPMNQNFYNSNSSGFVQFQPPQYPVIHLPPQETKRPMALLLAHERFSEIKQAFREEQHQPEIIQELLRKLLNDLEYLYNSSNAITPDSPTEEPDNSLRMGDKHLSTIPKTESDEVIKSSVEKLVPIPSESEGIFDDTCDVPFFNNSPPLDVLNNHFELFPDFNDDCTSCDDDSFEDVDYVEASPPDSELVNLEEVEDDILCKKLLNINLLIAKIESLNDNSTPDCLLKSPYPFPIPVKDSDSFFEKSDTSLSYSDNSLPEFETFIDHTEETSSGSTTTRADNSLPEYDSFLFKIEPDQSELTSVVMKIFWENFMFITRNKIFDPGIFNERGFDSKSVALWKTVSNDKLRKSRIDILWGMSNRENVDYPELIWEDLAYQIDHKKEKRSRKSYQMFIKYLTHQIPPKKSRGKGSKGRKTVDDSRETIDVSKESKPEPELAKKKTSGKRRVKKKVTLSADDNIISDDPDAALELAKFISQTKAEEAEAARKVHATHARIMTESVLESAKKKSSGRSSKSVVIQDTPSTPKSKPTTSKTKLKGAPSLNPQEQEAAGIMQALKETRDDNLPQNTSEPKTRKIQNPYCIKLEYNFQEYFNALTDKLDWNNLEGDRYPFDIFKPLPLQGPPGHRIIVDDYFFNNDLDFLNTSDPESVSMKKLHGYGHLEKIVVKRSDQQLYKFKEGDFVDLHLNDIEDMLLLAVQHKLFHLDGSDIVDFIVALRMFTKSLILKRRVEDLQLGVESYQKKLNITKHQKTFLEIEFKEPYTPLYDPSRISVRDEIHHRVLDFHLDYNNEMPKRKWTAVDRKILSLMMELIDKQLREREIIKNLERLVGAKELEMDYKLMTRIV</sequence>
<feature type="domain" description="Integrase catalytic" evidence="4">
    <location>
        <begin position="133"/>
        <end position="322"/>
    </location>
</feature>